<dbReference type="AlphaFoldDB" id="A0A6C0HLT6"/>
<accession>A0A6C0HLT6</accession>
<organism evidence="2">
    <name type="scientific">viral metagenome</name>
    <dbReference type="NCBI Taxonomy" id="1070528"/>
    <lineage>
        <taxon>unclassified sequences</taxon>
        <taxon>metagenomes</taxon>
        <taxon>organismal metagenomes</taxon>
    </lineage>
</organism>
<protein>
    <submittedName>
        <fullName evidence="2">Uncharacterized protein</fullName>
    </submittedName>
</protein>
<dbReference type="EMBL" id="MN739986">
    <property type="protein sequence ID" value="QHT81602.1"/>
    <property type="molecule type" value="Genomic_DNA"/>
</dbReference>
<sequence length="326" mass="38236">MVLHKVKKFTKGKKLSSHKIKTKNVSRKHSNKSKTITGGGKGNGNGKSTSTSKLSRLRSWLGLKTKKKIQREPLLANSSSDNTTIHVPTLSFAKTQPSRKPNTVKKCTKCVNSKIFKNVLDVLYFLYNLESNNQTTSQSNNQSNRQKYEYSFWELYKYYNEVLTQEFTQKDFTINYVYQVKVNNDTTVLNTAKIINNNEIIKKFKINFKNNNNNNNNNNITNINIWLVDAINKFIVYCNDMKWVYDKYGDDVRRRHTNQDTPINFATFWQLNIEETVTKIMKDKPNNKKNINIEYPIYPFLNKNIFHIYQYVEKCFSINSYIDDCN</sequence>
<evidence type="ECO:0000256" key="1">
    <source>
        <dbReference type="SAM" id="MobiDB-lite"/>
    </source>
</evidence>
<reference evidence="2" key="1">
    <citation type="journal article" date="2020" name="Nature">
        <title>Giant virus diversity and host interactions through global metagenomics.</title>
        <authorList>
            <person name="Schulz F."/>
            <person name="Roux S."/>
            <person name="Paez-Espino D."/>
            <person name="Jungbluth S."/>
            <person name="Walsh D.A."/>
            <person name="Denef V.J."/>
            <person name="McMahon K.D."/>
            <person name="Konstantinidis K.T."/>
            <person name="Eloe-Fadrosh E.A."/>
            <person name="Kyrpides N.C."/>
            <person name="Woyke T."/>
        </authorList>
    </citation>
    <scope>NUCLEOTIDE SEQUENCE</scope>
    <source>
        <strain evidence="2">GVMAG-M-3300023184-13</strain>
    </source>
</reference>
<feature type="region of interest" description="Disordered" evidence="1">
    <location>
        <begin position="1"/>
        <end position="54"/>
    </location>
</feature>
<evidence type="ECO:0000313" key="2">
    <source>
        <dbReference type="EMBL" id="QHT81602.1"/>
    </source>
</evidence>
<name>A0A6C0HLT6_9ZZZZ</name>
<proteinExistence type="predicted"/>
<feature type="compositionally biased region" description="Basic residues" evidence="1">
    <location>
        <begin position="1"/>
        <end position="32"/>
    </location>
</feature>